<feature type="domain" description="TonB-dependent transporter Oar-like beta-barrel" evidence="1">
    <location>
        <begin position="17"/>
        <end position="141"/>
    </location>
</feature>
<evidence type="ECO:0000259" key="1">
    <source>
        <dbReference type="Pfam" id="PF25183"/>
    </source>
</evidence>
<dbReference type="RefSeq" id="WP_165420150.1">
    <property type="nucleotide sequence ID" value="NZ_SHKW01000001.1"/>
</dbReference>
<dbReference type="Proteomes" id="UP000292958">
    <property type="component" value="Unassembled WGS sequence"/>
</dbReference>
<sequence>MRFNQRPGSSFRSAASRNNSVNPFVVTSKGADPAVNSLFNLNVARDATNGAFVDPNASRNGGAYQLGGIARVTSAFRMNGFKNEDISIIKNTRITEKIDLQLKFEMLNAFNRHAFGVPSVIPTDNLFGVPTTTLTTARNSQLTARIRF</sequence>
<evidence type="ECO:0000313" key="2">
    <source>
        <dbReference type="EMBL" id="RZU42392.1"/>
    </source>
</evidence>
<organism evidence="2 3">
    <name type="scientific">Edaphobacter modestus</name>
    <dbReference type="NCBI Taxonomy" id="388466"/>
    <lineage>
        <taxon>Bacteria</taxon>
        <taxon>Pseudomonadati</taxon>
        <taxon>Acidobacteriota</taxon>
        <taxon>Terriglobia</taxon>
        <taxon>Terriglobales</taxon>
        <taxon>Acidobacteriaceae</taxon>
        <taxon>Edaphobacter</taxon>
    </lineage>
</organism>
<evidence type="ECO:0000313" key="3">
    <source>
        <dbReference type="Proteomes" id="UP000292958"/>
    </source>
</evidence>
<name>A0A4Q7YWT9_9BACT</name>
<dbReference type="AlphaFoldDB" id="A0A4Q7YWT9"/>
<proteinExistence type="predicted"/>
<comment type="caution">
    <text evidence="2">The sequence shown here is derived from an EMBL/GenBank/DDBJ whole genome shotgun (WGS) entry which is preliminary data.</text>
</comment>
<dbReference type="EMBL" id="SHKW01000001">
    <property type="protein sequence ID" value="RZU42392.1"/>
    <property type="molecule type" value="Genomic_DNA"/>
</dbReference>
<reference evidence="2 3" key="1">
    <citation type="submission" date="2019-02" db="EMBL/GenBank/DDBJ databases">
        <title>Genomic Encyclopedia of Archaeal and Bacterial Type Strains, Phase II (KMG-II): from individual species to whole genera.</title>
        <authorList>
            <person name="Goeker M."/>
        </authorList>
    </citation>
    <scope>NUCLEOTIDE SEQUENCE [LARGE SCALE GENOMIC DNA]</scope>
    <source>
        <strain evidence="2 3">DSM 18101</strain>
    </source>
</reference>
<keyword evidence="3" id="KW-1185">Reference proteome</keyword>
<gene>
    <name evidence="2" type="ORF">BDD14_3963</name>
</gene>
<dbReference type="Pfam" id="PF25183">
    <property type="entry name" value="OMP_b-brl_4"/>
    <property type="match status" value="1"/>
</dbReference>
<accession>A0A4Q7YWT9</accession>
<protein>
    <recommendedName>
        <fullName evidence="1">TonB-dependent transporter Oar-like beta-barrel domain-containing protein</fullName>
    </recommendedName>
</protein>
<dbReference type="InterPro" id="IPR057601">
    <property type="entry name" value="Oar-like_b-barrel"/>
</dbReference>